<evidence type="ECO:0000313" key="1">
    <source>
        <dbReference type="EMBL" id="SJZ51426.1"/>
    </source>
</evidence>
<accession>A0A1T4L9P8</accession>
<gene>
    <name evidence="1" type="ORF">SAMN02746011_01010</name>
</gene>
<evidence type="ECO:0000313" key="2">
    <source>
        <dbReference type="Proteomes" id="UP000189941"/>
    </source>
</evidence>
<name>A0A1T4L9P8_9LACT</name>
<dbReference type="Proteomes" id="UP000189941">
    <property type="component" value="Unassembled WGS sequence"/>
</dbReference>
<sequence length="77" mass="9116">MEKEKATELGNKLANHLKIMELYQQQIDALSFESSDSFQRIARAELIKKFLDTQFEYNQTIMEDLTDIYMLLMGHQQ</sequence>
<proteinExistence type="predicted"/>
<keyword evidence="2" id="KW-1185">Reference proteome</keyword>
<reference evidence="2" key="1">
    <citation type="submission" date="2017-02" db="EMBL/GenBank/DDBJ databases">
        <authorList>
            <person name="Varghese N."/>
            <person name="Submissions S."/>
        </authorList>
    </citation>
    <scope>NUCLEOTIDE SEQUENCE [LARGE SCALE GENOMIC DNA]</scope>
    <source>
        <strain evidence="2">DSM 15739</strain>
    </source>
</reference>
<dbReference type="STRING" id="1121925.SAMN02746011_01010"/>
<dbReference type="RefSeq" id="WP_078755777.1">
    <property type="nucleotide sequence ID" value="NZ_FUWO01000007.1"/>
</dbReference>
<dbReference type="EMBL" id="FUWO01000007">
    <property type="protein sequence ID" value="SJZ51426.1"/>
    <property type="molecule type" value="Genomic_DNA"/>
</dbReference>
<dbReference type="AlphaFoldDB" id="A0A1T4L9P8"/>
<organism evidence="1 2">
    <name type="scientific">Globicatella sulfidifaciens DSM 15739</name>
    <dbReference type="NCBI Taxonomy" id="1121925"/>
    <lineage>
        <taxon>Bacteria</taxon>
        <taxon>Bacillati</taxon>
        <taxon>Bacillota</taxon>
        <taxon>Bacilli</taxon>
        <taxon>Lactobacillales</taxon>
        <taxon>Aerococcaceae</taxon>
        <taxon>Globicatella</taxon>
    </lineage>
</organism>
<protein>
    <submittedName>
        <fullName evidence="1">Uncharacterized protein</fullName>
    </submittedName>
</protein>